<reference evidence="1" key="1">
    <citation type="submission" date="2021-01" db="EMBL/GenBank/DDBJ databases">
        <authorList>
            <consortium name="Genoscope - CEA"/>
            <person name="William W."/>
        </authorList>
    </citation>
    <scope>NUCLEOTIDE SEQUENCE</scope>
</reference>
<sequence length="112" mass="13130">MMLNFLTLMKLPSNIQLPILNNSLITNRPQYAQVFQGIVEALQQMLFQISIYSYLGIFHISKKQATPYLSIYKNVLLYYLQNKEGILKEEIFIDQFPGTIKLIAIHFKFIKK</sequence>
<evidence type="ECO:0000313" key="1">
    <source>
        <dbReference type="EMBL" id="CAD8196216.1"/>
    </source>
</evidence>
<dbReference type="Proteomes" id="UP000689195">
    <property type="component" value="Unassembled WGS sequence"/>
</dbReference>
<accession>A0A8S1X889</accession>
<proteinExistence type="predicted"/>
<dbReference type="EMBL" id="CAJJDO010000112">
    <property type="protein sequence ID" value="CAD8196216.1"/>
    <property type="molecule type" value="Genomic_DNA"/>
</dbReference>
<evidence type="ECO:0000313" key="2">
    <source>
        <dbReference type="Proteomes" id="UP000689195"/>
    </source>
</evidence>
<name>A0A8S1X889_9CILI</name>
<organism evidence="1 2">
    <name type="scientific">Paramecium pentaurelia</name>
    <dbReference type="NCBI Taxonomy" id="43138"/>
    <lineage>
        <taxon>Eukaryota</taxon>
        <taxon>Sar</taxon>
        <taxon>Alveolata</taxon>
        <taxon>Ciliophora</taxon>
        <taxon>Intramacronucleata</taxon>
        <taxon>Oligohymenophorea</taxon>
        <taxon>Peniculida</taxon>
        <taxon>Parameciidae</taxon>
        <taxon>Paramecium</taxon>
    </lineage>
</organism>
<comment type="caution">
    <text evidence="1">The sequence shown here is derived from an EMBL/GenBank/DDBJ whole genome shotgun (WGS) entry which is preliminary data.</text>
</comment>
<gene>
    <name evidence="1" type="ORF">PPENT_87.1.T1120010</name>
</gene>
<dbReference type="AlphaFoldDB" id="A0A8S1X889"/>
<keyword evidence="2" id="KW-1185">Reference proteome</keyword>
<protein>
    <submittedName>
        <fullName evidence="1">Uncharacterized protein</fullName>
    </submittedName>
</protein>